<feature type="region of interest" description="Disordered" evidence="1">
    <location>
        <begin position="132"/>
        <end position="166"/>
    </location>
</feature>
<evidence type="ECO:0000313" key="3">
    <source>
        <dbReference type="EMBL" id="KAI7728394.1"/>
    </source>
</evidence>
<evidence type="ECO:0000259" key="2">
    <source>
        <dbReference type="Pfam" id="PF26133"/>
    </source>
</evidence>
<sequence length="326" mass="36522">MEQVEVQLLSVTDGRVNCLLNFCGPSYGSDGPVDYPPIKSHTKCEMLISVADKLVKVANGEAWPSTSTEIHCSPIAEGCIKVTVDDIVDARKKLDLYNVTKTSEVAVVEDLVHQIVQWPRYAIRLLNQGTPNKLASSPRVDSSRGSQSFRDDSPEIHNDDTTITSSYFPQSVDEENYHLPLQMENQELFAGGFLLSMEQQQTATNVPVRVPVRKPEPKTKTEPVPVLEHVPKPVEPQITLINGSEYDTWDDVGLDLALEKVRKKTGLIRVMFDQLHEVVGTRRQICTSSPQGMYPKSVTNLIAYSELLRLFSRDWLDISVLHTFAM</sequence>
<comment type="caution">
    <text evidence="3">The sequence shown here is derived from an EMBL/GenBank/DDBJ whole genome shotgun (WGS) entry which is preliminary data.</text>
</comment>
<protein>
    <recommendedName>
        <fullName evidence="2">DUF8039 domain-containing protein</fullName>
    </recommendedName>
</protein>
<feature type="compositionally biased region" description="Polar residues" evidence="1">
    <location>
        <begin position="132"/>
        <end position="148"/>
    </location>
</feature>
<dbReference type="PANTHER" id="PTHR33018:SF35">
    <property type="entry name" value="ULP1 PROTEASE FAMILY CATALYTIC DOMAIN, PAPAIN-LIKE CYSTEINE PEPTIDASE SUPERFAMILY"/>
    <property type="match status" value="1"/>
</dbReference>
<dbReference type="Pfam" id="PF26133">
    <property type="entry name" value="DUF8039"/>
    <property type="match status" value="1"/>
</dbReference>
<reference evidence="3" key="1">
    <citation type="submission" date="2022-06" db="EMBL/GenBank/DDBJ databases">
        <title>Uncovering the hologenomic basis of an extraordinary plant invasion.</title>
        <authorList>
            <person name="Bieker V.C."/>
            <person name="Martin M.D."/>
            <person name="Gilbert T."/>
            <person name="Hodgins K."/>
            <person name="Battlay P."/>
            <person name="Petersen B."/>
            <person name="Wilson J."/>
        </authorList>
    </citation>
    <scope>NUCLEOTIDE SEQUENCE</scope>
    <source>
        <strain evidence="3">AA19_3_7</strain>
        <tissue evidence="3">Leaf</tissue>
    </source>
</reference>
<feature type="domain" description="DUF8039" evidence="2">
    <location>
        <begin position="36"/>
        <end position="125"/>
    </location>
</feature>
<evidence type="ECO:0000256" key="1">
    <source>
        <dbReference type="SAM" id="MobiDB-lite"/>
    </source>
</evidence>
<dbReference type="EMBL" id="JAMZMK010011226">
    <property type="protein sequence ID" value="KAI7728394.1"/>
    <property type="molecule type" value="Genomic_DNA"/>
</dbReference>
<accession>A0AAD5G4F3</accession>
<dbReference type="AlphaFoldDB" id="A0AAD5G4F3"/>
<proteinExistence type="predicted"/>
<dbReference type="InterPro" id="IPR058352">
    <property type="entry name" value="DUF8039"/>
</dbReference>
<organism evidence="3 4">
    <name type="scientific">Ambrosia artemisiifolia</name>
    <name type="common">Common ragweed</name>
    <dbReference type="NCBI Taxonomy" id="4212"/>
    <lineage>
        <taxon>Eukaryota</taxon>
        <taxon>Viridiplantae</taxon>
        <taxon>Streptophyta</taxon>
        <taxon>Embryophyta</taxon>
        <taxon>Tracheophyta</taxon>
        <taxon>Spermatophyta</taxon>
        <taxon>Magnoliopsida</taxon>
        <taxon>eudicotyledons</taxon>
        <taxon>Gunneridae</taxon>
        <taxon>Pentapetalae</taxon>
        <taxon>asterids</taxon>
        <taxon>campanulids</taxon>
        <taxon>Asterales</taxon>
        <taxon>Asteraceae</taxon>
        <taxon>Asteroideae</taxon>
        <taxon>Heliantheae alliance</taxon>
        <taxon>Heliantheae</taxon>
        <taxon>Ambrosia</taxon>
    </lineage>
</organism>
<evidence type="ECO:0000313" key="4">
    <source>
        <dbReference type="Proteomes" id="UP001206925"/>
    </source>
</evidence>
<keyword evidence="4" id="KW-1185">Reference proteome</keyword>
<dbReference type="Proteomes" id="UP001206925">
    <property type="component" value="Unassembled WGS sequence"/>
</dbReference>
<name>A0AAD5G4F3_AMBAR</name>
<gene>
    <name evidence="3" type="ORF">M8C21_026810</name>
</gene>
<dbReference type="PANTHER" id="PTHR33018">
    <property type="entry name" value="OS10G0338966 PROTEIN-RELATED"/>
    <property type="match status" value="1"/>
</dbReference>
<feature type="compositionally biased region" description="Basic and acidic residues" evidence="1">
    <location>
        <begin position="149"/>
        <end position="160"/>
    </location>
</feature>